<accession>A0ABV7P4P1</accession>
<evidence type="ECO:0000259" key="1">
    <source>
        <dbReference type="Pfam" id="PF14216"/>
    </source>
</evidence>
<evidence type="ECO:0000313" key="3">
    <source>
        <dbReference type="Proteomes" id="UP001595645"/>
    </source>
</evidence>
<feature type="domain" description="DUF4326" evidence="1">
    <location>
        <begin position="9"/>
        <end position="113"/>
    </location>
</feature>
<dbReference type="InterPro" id="IPR025475">
    <property type="entry name" value="DUF4326"/>
</dbReference>
<sequence length="120" mass="13344">MSPQRIQRQRTKDWRMPEGAVYVGRPTIYGNPFRVGVAYCGPTIRQANTSAEAVKAFRGWIAIDTLHPLFWDRELIVAHAKLKAALERGDLAGRDLACWCPLDQPCHADVLLEIANGGTS</sequence>
<dbReference type="Pfam" id="PF14216">
    <property type="entry name" value="DUF4326"/>
    <property type="match status" value="1"/>
</dbReference>
<dbReference type="Proteomes" id="UP001595645">
    <property type="component" value="Unassembled WGS sequence"/>
</dbReference>
<comment type="caution">
    <text evidence="2">The sequence shown here is derived from an EMBL/GenBank/DDBJ whole genome shotgun (WGS) entry which is preliminary data.</text>
</comment>
<keyword evidence="3" id="KW-1185">Reference proteome</keyword>
<dbReference type="RefSeq" id="WP_378243234.1">
    <property type="nucleotide sequence ID" value="NZ_JBHRWK010000059.1"/>
</dbReference>
<reference evidence="3" key="1">
    <citation type="journal article" date="2019" name="Int. J. Syst. Evol. Microbiol.">
        <title>The Global Catalogue of Microorganisms (GCM) 10K type strain sequencing project: providing services to taxonomists for standard genome sequencing and annotation.</title>
        <authorList>
            <consortium name="The Broad Institute Genomics Platform"/>
            <consortium name="The Broad Institute Genome Sequencing Center for Infectious Disease"/>
            <person name="Wu L."/>
            <person name="Ma J."/>
        </authorList>
    </citation>
    <scope>NUCLEOTIDE SEQUENCE [LARGE SCALE GENOMIC DNA]</scope>
    <source>
        <strain evidence="3">CGMCC 4.7676</strain>
    </source>
</reference>
<dbReference type="EMBL" id="JBHRWK010000059">
    <property type="protein sequence ID" value="MFC3454059.1"/>
    <property type="molecule type" value="Genomic_DNA"/>
</dbReference>
<name>A0ABV7P4P1_9PSEU</name>
<proteinExistence type="predicted"/>
<protein>
    <submittedName>
        <fullName evidence="2">DUF4326 domain-containing protein</fullName>
    </submittedName>
</protein>
<evidence type="ECO:0000313" key="2">
    <source>
        <dbReference type="EMBL" id="MFC3454059.1"/>
    </source>
</evidence>
<gene>
    <name evidence="2" type="ORF">ACFOSH_31880</name>
</gene>
<organism evidence="2 3">
    <name type="scientific">Amycolatopsis speibonae</name>
    <dbReference type="NCBI Taxonomy" id="1450224"/>
    <lineage>
        <taxon>Bacteria</taxon>
        <taxon>Bacillati</taxon>
        <taxon>Actinomycetota</taxon>
        <taxon>Actinomycetes</taxon>
        <taxon>Pseudonocardiales</taxon>
        <taxon>Pseudonocardiaceae</taxon>
        <taxon>Amycolatopsis</taxon>
    </lineage>
</organism>